<comment type="subcellular location">
    <subcellularLocation>
        <location evidence="2">Cytoplasm</location>
    </subcellularLocation>
</comment>
<comment type="cofactor">
    <cofactor evidence="14 16">
        <name>Zn(2+)</name>
        <dbReference type="ChEBI" id="CHEBI:29105"/>
    </cofactor>
    <text evidence="14 16">Binds 1 zinc ion per subunit.</text>
</comment>
<dbReference type="PIRSF" id="PIRSF007828">
    <property type="entry name" value="Dipeptidyl-peptidase_III"/>
    <property type="match status" value="1"/>
</dbReference>
<dbReference type="FunFam" id="3.30.540.30:FF:000003">
    <property type="entry name" value="Dipeptidyl peptidase 3"/>
    <property type="match status" value="1"/>
</dbReference>
<evidence type="ECO:0000256" key="11">
    <source>
        <dbReference type="ARBA" id="ARBA00022833"/>
    </source>
</evidence>
<feature type="binding site" evidence="16">
    <location>
        <position position="501"/>
    </location>
    <ligand>
        <name>Zn(2+)</name>
        <dbReference type="ChEBI" id="CHEBI:29105"/>
        <note>catalytic</note>
    </ligand>
</feature>
<evidence type="ECO:0000256" key="7">
    <source>
        <dbReference type="ARBA" id="ARBA00022490"/>
    </source>
</evidence>
<organism evidence="17">
    <name type="scientific">Clastoptera arizonana</name>
    <name type="common">Arizona spittle bug</name>
    <dbReference type="NCBI Taxonomy" id="38151"/>
    <lineage>
        <taxon>Eukaryota</taxon>
        <taxon>Metazoa</taxon>
        <taxon>Ecdysozoa</taxon>
        <taxon>Arthropoda</taxon>
        <taxon>Hexapoda</taxon>
        <taxon>Insecta</taxon>
        <taxon>Pterygota</taxon>
        <taxon>Neoptera</taxon>
        <taxon>Paraneoptera</taxon>
        <taxon>Hemiptera</taxon>
        <taxon>Auchenorrhyncha</taxon>
        <taxon>Cercopoidea</taxon>
        <taxon>Clastopteridae</taxon>
        <taxon>Clastoptera</taxon>
    </lineage>
</organism>
<evidence type="ECO:0000256" key="6">
    <source>
        <dbReference type="ARBA" id="ARBA00022438"/>
    </source>
</evidence>
<protein>
    <recommendedName>
        <fullName evidence="5 14">Dipeptidyl peptidase 3</fullName>
        <ecNumber evidence="4 14">3.4.14.4</ecNumber>
    </recommendedName>
    <alternativeName>
        <fullName evidence="14">Dipeptidyl aminopeptidase III</fullName>
    </alternativeName>
    <alternativeName>
        <fullName evidence="14">Dipeptidyl peptidase III</fullName>
    </alternativeName>
</protein>
<dbReference type="AlphaFoldDB" id="A0A1B6CVL8"/>
<keyword evidence="7 14" id="KW-0963">Cytoplasm</keyword>
<evidence type="ECO:0000256" key="13">
    <source>
        <dbReference type="ARBA" id="ARBA00023049"/>
    </source>
</evidence>
<dbReference type="GO" id="GO:0005737">
    <property type="term" value="C:cytoplasm"/>
    <property type="evidence" value="ECO:0007669"/>
    <property type="project" value="UniProtKB-SubCell"/>
</dbReference>
<dbReference type="Pfam" id="PF03571">
    <property type="entry name" value="Peptidase_M49"/>
    <property type="match status" value="1"/>
</dbReference>
<evidence type="ECO:0000256" key="14">
    <source>
        <dbReference type="PIRNR" id="PIRNR007828"/>
    </source>
</evidence>
<keyword evidence="13 14" id="KW-0482">Metalloprotease</keyword>
<evidence type="ECO:0000256" key="3">
    <source>
        <dbReference type="ARBA" id="ARBA00010200"/>
    </source>
</evidence>
<proteinExistence type="inferred from homology"/>
<sequence>MFKKAFRFHNTLIKSSCYFCCHSLNLQRFNFKTKNALFRNDHQIRWQPFRCKMTTVKDHILPNDQPIVDLECETAFNALTDKEKLYAHYLSQAAWAGSFITALQTSPESPLILELLLRVVSTQSIEDFKKSALNVVSESDFTAFLVYTSGIFANCGNYKGFGDIKIVPNLTEDAFSKILKVSEAYKTKPGPIDLAWNACKTSMYSLKENEKYLGFWNKGVTTYFSSNCTEEDSVIVNAYLKKINMEAYNCRTFKTPNSGDGKKTYEIKLASVLNGFDASFMPARETFQGDDFHVTRGDYSPVLKIVIDNLSKAKEYAATCNERHMIEEYIKSFNTGSLAAHKDGSRYWIKDKGPVIETYIGFIETYRDPAGQRGEFEGFVAMVNKEMTQKFVNLVSSAPKMLKKMPWPPEFEKDKFLKPDFTSLDVLTFSGGGIPAGINIPNYDEIRQTEGFKNVSLGNVIPASLKLKDISFLSQADQELIIKYTTSAFEVQVGLHELLGHGSGKLLQHLKDGGYNFDKENLINPITKEKIDSWYEHGDTYDSVFTTMGSSYEECRAECVGLYLSLEKDIIEIFGFTGAEAETIIYVNWLSMVWNGAGKALEQYSPTTKSWLQAHSQARFVILRVLLEAEGGLVTITETEPGKNLLLTLDKSKIHTVGKKAIAEFLLKLQVYKSTGNVEEARKMYLKYSEVSEDGPHPWAKWRDIVMAHKQPRKIFVQSNTFVKDGKVCLKKYSATPEGMIQSWVERFPSPDLFSTLHQLWEADRKYF</sequence>
<dbReference type="FunFam" id="3.30.540.30:FF:000001">
    <property type="entry name" value="Dipeptidyl peptidase 3"/>
    <property type="match status" value="1"/>
</dbReference>
<evidence type="ECO:0000256" key="10">
    <source>
        <dbReference type="ARBA" id="ARBA00022801"/>
    </source>
</evidence>
<dbReference type="PANTHER" id="PTHR23422">
    <property type="entry name" value="DIPEPTIDYL PEPTIDASE III-RELATED"/>
    <property type="match status" value="1"/>
</dbReference>
<evidence type="ECO:0000256" key="5">
    <source>
        <dbReference type="ARBA" id="ARBA00014713"/>
    </source>
</evidence>
<keyword evidence="12" id="KW-0007">Acetylation</keyword>
<evidence type="ECO:0000256" key="9">
    <source>
        <dbReference type="ARBA" id="ARBA00022723"/>
    </source>
</evidence>
<gene>
    <name evidence="17" type="ORF">g.22272</name>
</gene>
<keyword evidence="8 14" id="KW-0645">Protease</keyword>
<keyword evidence="10 14" id="KW-0378">Hydrolase</keyword>
<dbReference type="GO" id="GO:0008239">
    <property type="term" value="F:dipeptidyl-peptidase activity"/>
    <property type="evidence" value="ECO:0007669"/>
    <property type="project" value="UniProtKB-UniRule"/>
</dbReference>
<dbReference type="Gene3D" id="3.30.540.30">
    <property type="match status" value="3"/>
</dbReference>
<dbReference type="GO" id="GO:0008270">
    <property type="term" value="F:zinc ion binding"/>
    <property type="evidence" value="ECO:0007669"/>
    <property type="project" value="UniProtKB-ARBA"/>
</dbReference>
<evidence type="ECO:0000256" key="15">
    <source>
        <dbReference type="PIRSR" id="PIRSR007828-1"/>
    </source>
</evidence>
<dbReference type="EMBL" id="GEDC01019864">
    <property type="protein sequence ID" value="JAS17434.1"/>
    <property type="molecule type" value="Transcribed_RNA"/>
</dbReference>
<evidence type="ECO:0000256" key="4">
    <source>
        <dbReference type="ARBA" id="ARBA00012063"/>
    </source>
</evidence>
<keyword evidence="11 14" id="KW-0862">Zinc</keyword>
<dbReference type="FunFam" id="3.30.540.30:FF:000002">
    <property type="entry name" value="Dipeptidyl peptidase 3"/>
    <property type="match status" value="1"/>
</dbReference>
<evidence type="ECO:0000256" key="2">
    <source>
        <dbReference type="ARBA" id="ARBA00004496"/>
    </source>
</evidence>
<reference evidence="17" key="1">
    <citation type="submission" date="2015-12" db="EMBL/GenBank/DDBJ databases">
        <title>De novo transcriptome assembly of four potential Pierce s Disease insect vectors from Arizona vineyards.</title>
        <authorList>
            <person name="Tassone E.E."/>
        </authorList>
    </citation>
    <scope>NUCLEOTIDE SEQUENCE</scope>
</reference>
<feature type="active site" evidence="15">
    <location>
        <position position="497"/>
    </location>
</feature>
<evidence type="ECO:0000256" key="16">
    <source>
        <dbReference type="PIRSR" id="PIRSR007828-2"/>
    </source>
</evidence>
<comment type="catalytic activity">
    <reaction evidence="1 14">
        <text>Release of an N-terminal dipeptide from a peptide comprising four or more residues, with broad specificity. Also acts on dipeptidyl 2-naphthylamides.</text>
        <dbReference type="EC" id="3.4.14.4"/>
    </reaction>
</comment>
<dbReference type="PANTHER" id="PTHR23422:SF11">
    <property type="entry name" value="DIPEPTIDYL PEPTIDASE 3"/>
    <property type="match status" value="1"/>
</dbReference>
<keyword evidence="6 14" id="KW-0031">Aminopeptidase</keyword>
<feature type="binding site" evidence="16">
    <location>
        <position position="554"/>
    </location>
    <ligand>
        <name>Zn(2+)</name>
        <dbReference type="ChEBI" id="CHEBI:29105"/>
        <note>catalytic</note>
    </ligand>
</feature>
<dbReference type="EC" id="3.4.14.4" evidence="4 14"/>
<feature type="binding site" evidence="16">
    <location>
        <position position="496"/>
    </location>
    <ligand>
        <name>Zn(2+)</name>
        <dbReference type="ChEBI" id="CHEBI:29105"/>
        <note>catalytic</note>
    </ligand>
</feature>
<evidence type="ECO:0000256" key="1">
    <source>
        <dbReference type="ARBA" id="ARBA00001336"/>
    </source>
</evidence>
<dbReference type="GO" id="GO:0004177">
    <property type="term" value="F:aminopeptidase activity"/>
    <property type="evidence" value="ECO:0007669"/>
    <property type="project" value="UniProtKB-KW"/>
</dbReference>
<evidence type="ECO:0000256" key="12">
    <source>
        <dbReference type="ARBA" id="ARBA00022990"/>
    </source>
</evidence>
<dbReference type="GO" id="GO:0006508">
    <property type="term" value="P:proteolysis"/>
    <property type="evidence" value="ECO:0007669"/>
    <property type="project" value="UniProtKB-KW"/>
</dbReference>
<evidence type="ECO:0000313" key="17">
    <source>
        <dbReference type="EMBL" id="JAS17434.1"/>
    </source>
</evidence>
<dbReference type="InterPro" id="IPR005317">
    <property type="entry name" value="Dipeptidyl-peptase3"/>
</dbReference>
<dbReference type="GO" id="GO:0008235">
    <property type="term" value="F:metalloexopeptidase activity"/>
    <property type="evidence" value="ECO:0007669"/>
    <property type="project" value="InterPro"/>
</dbReference>
<evidence type="ECO:0000256" key="8">
    <source>
        <dbReference type="ARBA" id="ARBA00022670"/>
    </source>
</evidence>
<keyword evidence="9 14" id="KW-0479">Metal-binding</keyword>
<accession>A0A1B6CVL8</accession>
<dbReference type="InterPro" id="IPR039461">
    <property type="entry name" value="Peptidase_M49"/>
</dbReference>
<comment type="similarity">
    <text evidence="3 14">Belongs to the peptidase M49 family.</text>
</comment>
<name>A0A1B6CVL8_9HEMI</name>